<dbReference type="PIRSF" id="PIRSF000137">
    <property type="entry name" value="Alcohol_oxidase"/>
    <property type="match status" value="1"/>
</dbReference>
<dbReference type="SUPFAM" id="SSF54373">
    <property type="entry name" value="FAD-linked reductases, C-terminal domain"/>
    <property type="match status" value="1"/>
</dbReference>
<comment type="similarity">
    <text evidence="2">Belongs to the GMC oxidoreductase family.</text>
</comment>
<gene>
    <name evidence="7" type="ORF">Sylvanvirus13_5</name>
</gene>
<dbReference type="SUPFAM" id="SSF51905">
    <property type="entry name" value="FAD/NAD(P)-binding domain"/>
    <property type="match status" value="1"/>
</dbReference>
<evidence type="ECO:0000259" key="6">
    <source>
        <dbReference type="Pfam" id="PF05199"/>
    </source>
</evidence>
<feature type="domain" description="Glucose-methanol-choline oxidoreductase C-terminal" evidence="6">
    <location>
        <begin position="405"/>
        <end position="550"/>
    </location>
</feature>
<name>A0A3G5AIB7_9VIRU</name>
<evidence type="ECO:0000313" key="7">
    <source>
        <dbReference type="EMBL" id="AYV86898.1"/>
    </source>
</evidence>
<dbReference type="InterPro" id="IPR000172">
    <property type="entry name" value="GMC_OxRdtase_N"/>
</dbReference>
<dbReference type="InterPro" id="IPR007867">
    <property type="entry name" value="GMC_OxRtase_C"/>
</dbReference>
<sequence>MSEQKNNKCSASLKMKRLKADIIVIGGGGSGCVLLNKLSENGRFSVLGIEAGGNFTSDPTIQAVGLPALLLPATSAYKYYWSGFKQTEPQPMLNGRVGGDWTTGMMLGGGTSVNGLYYGRGSNAVYSRWQDVSGSDNWSLNNILTSFTSLENYQGLIVSDPSIPGARGTAGPVNILQTPTVSQLTLNVLLPASQAAFPGIPVALDYNDPTVENCLDVRTQWLINPTDTTRVSSATAFLNSEVMTPEGLGVQGHTLRVVFNCVVYKIVLDKQGCAKKVLFIQNGQLFKARAKKAIVLASGINSSKILQLSGIGPQDTLVNAGIKPFFINENVGKHLQNHPLMSITLLGNPSDNGIPTGAPYAFTIHNIYLPQIGGSANDPRMIQMLFEYVPVSPPLLIVGFELLNPTSEGQVNIQSANPFQIAAASDGVYSDPQDLENMKNVIKVYIRSLLEQLSLVDAFFYRPILSDPINQVIISGYNDDVVEAYVKDNTNLNADARHYTSHCKMAPLNAGGVVDGDTRVYGTKNLFIADNSICSVLPDINTTGAALMIGWRTSEILKTIFPKDTKCQDKSVYDICS</sequence>
<keyword evidence="4" id="KW-0274">FAD</keyword>
<dbReference type="InterPro" id="IPR012132">
    <property type="entry name" value="GMC_OxRdtase"/>
</dbReference>
<dbReference type="Gene3D" id="3.50.50.60">
    <property type="entry name" value="FAD/NAD(P)-binding domain"/>
    <property type="match status" value="1"/>
</dbReference>
<dbReference type="PANTHER" id="PTHR11552">
    <property type="entry name" value="GLUCOSE-METHANOL-CHOLINE GMC OXIDOREDUCTASE"/>
    <property type="match status" value="1"/>
</dbReference>
<dbReference type="InterPro" id="IPR036188">
    <property type="entry name" value="FAD/NAD-bd_sf"/>
</dbReference>
<organism evidence="7">
    <name type="scientific">Sylvanvirus sp</name>
    <dbReference type="NCBI Taxonomy" id="2487774"/>
    <lineage>
        <taxon>Viruses</taxon>
    </lineage>
</organism>
<feature type="domain" description="Glucose-methanol-choline oxidoreductase N-terminal" evidence="5">
    <location>
        <begin position="21"/>
        <end position="339"/>
    </location>
</feature>
<dbReference type="Gene3D" id="3.30.410.40">
    <property type="match status" value="1"/>
</dbReference>
<accession>A0A3G5AIB7</accession>
<evidence type="ECO:0000256" key="4">
    <source>
        <dbReference type="ARBA" id="ARBA00022827"/>
    </source>
</evidence>
<keyword evidence="3" id="KW-0285">Flavoprotein</keyword>
<evidence type="ECO:0000256" key="2">
    <source>
        <dbReference type="ARBA" id="ARBA00010790"/>
    </source>
</evidence>
<dbReference type="Pfam" id="PF00732">
    <property type="entry name" value="GMC_oxred_N"/>
    <property type="match status" value="1"/>
</dbReference>
<dbReference type="GO" id="GO:0050660">
    <property type="term" value="F:flavin adenine dinucleotide binding"/>
    <property type="evidence" value="ECO:0007669"/>
    <property type="project" value="InterPro"/>
</dbReference>
<dbReference type="PANTHER" id="PTHR11552:SF147">
    <property type="entry name" value="CHOLINE DEHYDROGENASE, MITOCHONDRIAL"/>
    <property type="match status" value="1"/>
</dbReference>
<dbReference type="Pfam" id="PF05199">
    <property type="entry name" value="GMC_oxred_C"/>
    <property type="match status" value="1"/>
</dbReference>
<protein>
    <submittedName>
        <fullName evidence="7">GMC family oxidoreductase</fullName>
    </submittedName>
</protein>
<evidence type="ECO:0000256" key="1">
    <source>
        <dbReference type="ARBA" id="ARBA00001974"/>
    </source>
</evidence>
<proteinExistence type="inferred from homology"/>
<dbReference type="GO" id="GO:0016614">
    <property type="term" value="F:oxidoreductase activity, acting on CH-OH group of donors"/>
    <property type="evidence" value="ECO:0007669"/>
    <property type="project" value="InterPro"/>
</dbReference>
<dbReference type="EMBL" id="MK072519">
    <property type="protein sequence ID" value="AYV86898.1"/>
    <property type="molecule type" value="Genomic_DNA"/>
</dbReference>
<reference evidence="7" key="1">
    <citation type="submission" date="2018-10" db="EMBL/GenBank/DDBJ databases">
        <title>Hidden diversity of soil giant viruses.</title>
        <authorList>
            <person name="Schulz F."/>
            <person name="Alteio L."/>
            <person name="Goudeau D."/>
            <person name="Ryan E.M."/>
            <person name="Malmstrom R.R."/>
            <person name="Blanchard J."/>
            <person name="Woyke T."/>
        </authorList>
    </citation>
    <scope>NUCLEOTIDE SEQUENCE</scope>
    <source>
        <strain evidence="7">SYV1</strain>
    </source>
</reference>
<comment type="cofactor">
    <cofactor evidence="1">
        <name>FAD</name>
        <dbReference type="ChEBI" id="CHEBI:57692"/>
    </cofactor>
</comment>
<evidence type="ECO:0000256" key="3">
    <source>
        <dbReference type="ARBA" id="ARBA00022630"/>
    </source>
</evidence>
<evidence type="ECO:0000259" key="5">
    <source>
        <dbReference type="Pfam" id="PF00732"/>
    </source>
</evidence>
<dbReference type="PROSITE" id="PS51257">
    <property type="entry name" value="PROKAR_LIPOPROTEIN"/>
    <property type="match status" value="1"/>
</dbReference>